<feature type="compositionally biased region" description="Basic and acidic residues" evidence="1">
    <location>
        <begin position="744"/>
        <end position="757"/>
    </location>
</feature>
<proteinExistence type="predicted"/>
<evidence type="ECO:0000256" key="1">
    <source>
        <dbReference type="SAM" id="MobiDB-lite"/>
    </source>
</evidence>
<dbReference type="PANTHER" id="PTHR38788">
    <property type="entry name" value="CLR5 DOMAIN-CONTAINING PROTEIN"/>
    <property type="match status" value="1"/>
</dbReference>
<feature type="region of interest" description="Disordered" evidence="1">
    <location>
        <begin position="744"/>
        <end position="774"/>
    </location>
</feature>
<evidence type="ECO:0000259" key="2">
    <source>
        <dbReference type="Pfam" id="PF14420"/>
    </source>
</evidence>
<reference evidence="3 4" key="1">
    <citation type="submission" date="2017-12" db="EMBL/GenBank/DDBJ databases">
        <title>Comparative genomics of Botrytis spp.</title>
        <authorList>
            <person name="Valero-Jimenez C.A."/>
            <person name="Tapia P."/>
            <person name="Veloso J."/>
            <person name="Silva-Moreno E."/>
            <person name="Staats M."/>
            <person name="Valdes J.H."/>
            <person name="Van Kan J.A.L."/>
        </authorList>
    </citation>
    <scope>NUCLEOTIDE SEQUENCE [LARGE SCALE GENOMIC DNA]</scope>
    <source>
        <strain evidence="3 4">Be9601</strain>
    </source>
</reference>
<dbReference type="PANTHER" id="PTHR38788:SF3">
    <property type="entry name" value="CLR5 DOMAIN-CONTAINING PROTEIN"/>
    <property type="match status" value="1"/>
</dbReference>
<dbReference type="STRING" id="278938.A0A4Z1JD73"/>
<organism evidence="3 4">
    <name type="scientific">Botrytis elliptica</name>
    <dbReference type="NCBI Taxonomy" id="278938"/>
    <lineage>
        <taxon>Eukaryota</taxon>
        <taxon>Fungi</taxon>
        <taxon>Dikarya</taxon>
        <taxon>Ascomycota</taxon>
        <taxon>Pezizomycotina</taxon>
        <taxon>Leotiomycetes</taxon>
        <taxon>Helotiales</taxon>
        <taxon>Sclerotiniaceae</taxon>
        <taxon>Botrytis</taxon>
    </lineage>
</organism>
<dbReference type="AlphaFoldDB" id="A0A4Z1JD73"/>
<protein>
    <recommendedName>
        <fullName evidence="2">Clr5 domain-containing protein</fullName>
    </recommendedName>
</protein>
<comment type="caution">
    <text evidence="3">The sequence shown here is derived from an EMBL/GenBank/DDBJ whole genome shotgun (WGS) entry which is preliminary data.</text>
</comment>
<keyword evidence="4" id="KW-1185">Reference proteome</keyword>
<dbReference type="Proteomes" id="UP000297229">
    <property type="component" value="Unassembled WGS sequence"/>
</dbReference>
<dbReference type="EMBL" id="PQXM01000606">
    <property type="protein sequence ID" value="TGO71184.1"/>
    <property type="molecule type" value="Genomic_DNA"/>
</dbReference>
<name>A0A4Z1JD73_9HELO</name>
<dbReference type="InterPro" id="IPR025676">
    <property type="entry name" value="Clr5_dom"/>
</dbReference>
<dbReference type="SUPFAM" id="SSF48452">
    <property type="entry name" value="TPR-like"/>
    <property type="match status" value="1"/>
</dbReference>
<dbReference type="InterPro" id="IPR011990">
    <property type="entry name" value="TPR-like_helical_dom_sf"/>
</dbReference>
<accession>A0A4Z1JD73</accession>
<sequence length="801" mass="92427">MDYSKTLSTGDLTASSVSAYAIDESKTLESHCFIPEPPNHHPHHRGKVISGADWPTLKPIIHRLYIIDNLKFPKVKEALKSEFGYKITKRQFTRKVESWGFKKNFRKDERDEIVKSGRIPQRLIHDSRINQKRIERLQKRHVARMGLGVESEDNERSLVQDQDFSPKTNAIKEASLDLEPCYTMTGDQNAALEDHDMTVEEIPRSEFRHDIVTQNTEDEWPFSQSAGDDSEISWLAELFVQLEIAEIITSTSFETEKEKQWDVEEARFISGTDLKALSNPYDKTLVCGGSFLAQRNNHYPHHLSTRSTSLQTHNSGIYQCRWSPLFEIDIFPPFRNSNNRIQNNFLHSLASFKRMSVDLESKLSKLERLLPANSPAIISTLEYLIFVYNRLLWKRKVAMTCRKLLYARQNERFPNTYKIVESCLGIVDSCIALGELMIGRDLHLILHPKIEEAVDSQHPLHIHSSYLMAKILHRINQDREAENIICPLMQIVLATLGHNHLLTIKVMNLLSLILKRKHYLIEANRLSRYSLQVSIQSGLGVAWFESASTLIFVLEAQDLYNESINLSHHISKLSAEALGEKLACHFHHMIMARALLQQNEDSKAVDMLKGIQNSPYANESNEIFIEVEFKGILGNALWKQGRVWEAIVCFKESLKSTVKMYGWDHSSIFLHCKIIVNCLVHLSQYDEALRFFERFLEKCRGFVKQGSPIAGWIETTEDRMYRMRGRVEDDDNSVSEDYYKEDEACSEDAGMKDHGIHEEEDDDKAQFEGRGPRLDDIFNTERDISRDITFEELGLDEDFSL</sequence>
<feature type="domain" description="Clr5" evidence="2">
    <location>
        <begin position="52"/>
        <end position="103"/>
    </location>
</feature>
<evidence type="ECO:0000313" key="4">
    <source>
        <dbReference type="Proteomes" id="UP000297229"/>
    </source>
</evidence>
<dbReference type="Pfam" id="PF14420">
    <property type="entry name" value="Clr5"/>
    <property type="match status" value="1"/>
</dbReference>
<gene>
    <name evidence="3" type="ORF">BELL_0608g00010</name>
</gene>
<evidence type="ECO:0000313" key="3">
    <source>
        <dbReference type="EMBL" id="TGO71184.1"/>
    </source>
</evidence>
<dbReference type="Gene3D" id="1.25.40.10">
    <property type="entry name" value="Tetratricopeptide repeat domain"/>
    <property type="match status" value="2"/>
</dbReference>
<feature type="compositionally biased region" description="Basic and acidic residues" evidence="1">
    <location>
        <begin position="764"/>
        <end position="774"/>
    </location>
</feature>